<proteinExistence type="predicted"/>
<reference evidence="1 2" key="1">
    <citation type="submission" date="2020-07" db="EMBL/GenBank/DDBJ databases">
        <title>Metarhizium humberi genome.</title>
        <authorList>
            <person name="Lysoe E."/>
        </authorList>
    </citation>
    <scope>NUCLEOTIDE SEQUENCE [LARGE SCALE GENOMIC DNA]</scope>
    <source>
        <strain evidence="1 2">ESALQ1638</strain>
    </source>
</reference>
<keyword evidence="2" id="KW-1185">Reference proteome</keyword>
<comment type="caution">
    <text evidence="1">The sequence shown here is derived from an EMBL/GenBank/DDBJ whole genome shotgun (WGS) entry which is preliminary data.</text>
</comment>
<sequence>MGHSKGGSRICADGLRIILGLTGTFEMAMGLHVGSWMNLMPGKIKVQTKGGRDTGLLRHGKRFLKTRHQAFLQRRAEQTLSMRDEPVDVYGRSCTGKAMYKVQGKVQDRFRLTLPEYPYHIPAASKSNHSSTYVQFSDQPILQFLTWRRTFFLVDITPLNTAEPPTYREQNPHIPNMSSPECFQTSQMGVVDEDDSCRCHIIDYDGDKCGSIRVSQTWLSQHKETAKFEFIALSEAKSFTTDELPDWTYYIPKETIESEWDVYFVLLMENFPMEGCYRRVALGKVFKSAFAHSDDEWSEIALAYTTKSHPFCTTFYEL</sequence>
<dbReference type="EMBL" id="JACEFI010000018">
    <property type="protein sequence ID" value="KAH0593886.1"/>
    <property type="molecule type" value="Genomic_DNA"/>
</dbReference>
<gene>
    <name evidence="1" type="ORF">MHUMG1_08208</name>
</gene>
<organism evidence="1 2">
    <name type="scientific">Metarhizium humberi</name>
    <dbReference type="NCBI Taxonomy" id="2596975"/>
    <lineage>
        <taxon>Eukaryota</taxon>
        <taxon>Fungi</taxon>
        <taxon>Dikarya</taxon>
        <taxon>Ascomycota</taxon>
        <taxon>Pezizomycotina</taxon>
        <taxon>Sordariomycetes</taxon>
        <taxon>Hypocreomycetidae</taxon>
        <taxon>Hypocreales</taxon>
        <taxon>Clavicipitaceae</taxon>
        <taxon>Metarhizium</taxon>
    </lineage>
</organism>
<dbReference type="AlphaFoldDB" id="A0A9P8M5D1"/>
<dbReference type="Proteomes" id="UP000764110">
    <property type="component" value="Unassembled WGS sequence"/>
</dbReference>
<evidence type="ECO:0000313" key="2">
    <source>
        <dbReference type="Proteomes" id="UP000764110"/>
    </source>
</evidence>
<name>A0A9P8M5D1_9HYPO</name>
<evidence type="ECO:0000313" key="1">
    <source>
        <dbReference type="EMBL" id="KAH0593886.1"/>
    </source>
</evidence>
<protein>
    <submittedName>
        <fullName evidence="1">Uncharacterized protein</fullName>
    </submittedName>
</protein>
<accession>A0A9P8M5D1</accession>